<dbReference type="PANTHER" id="PTHR12733">
    <property type="entry name" value="MITOCHONDRIAL ATP SYNTHASE B CHAIN"/>
    <property type="match status" value="1"/>
</dbReference>
<dbReference type="GO" id="GO:0046933">
    <property type="term" value="F:proton-transporting ATP synthase activity, rotational mechanism"/>
    <property type="evidence" value="ECO:0007669"/>
    <property type="project" value="TreeGrafter"/>
</dbReference>
<protein>
    <recommendedName>
        <fullName evidence="9">ATP synthase subunit b</fullName>
    </recommendedName>
</protein>
<evidence type="ECO:0000256" key="7">
    <source>
        <dbReference type="ARBA" id="ARBA00023128"/>
    </source>
</evidence>
<gene>
    <name evidence="10" type="ORF">PMACD_LOCUS9613</name>
</gene>
<dbReference type="AlphaFoldDB" id="A0A821TTW4"/>
<evidence type="ECO:0000313" key="10">
    <source>
        <dbReference type="EMBL" id="CAF4881100.1"/>
    </source>
</evidence>
<evidence type="ECO:0000313" key="11">
    <source>
        <dbReference type="Proteomes" id="UP000663880"/>
    </source>
</evidence>
<keyword evidence="4 9" id="KW-0375">Hydrogen ion transport</keyword>
<comment type="subcellular location">
    <subcellularLocation>
        <location evidence="9">Mitochondrion</location>
    </subcellularLocation>
    <subcellularLocation>
        <location evidence="9">Mitochondrion inner membrane</location>
    </subcellularLocation>
</comment>
<keyword evidence="7 9" id="KW-0496">Mitochondrion</keyword>
<evidence type="ECO:0000256" key="9">
    <source>
        <dbReference type="RuleBase" id="RU368017"/>
    </source>
</evidence>
<comment type="function">
    <text evidence="9">Subunit b, of the mitochondrial membrane ATP synthase complex (F(1)F(0) ATP synthase or Complex V) that produces ATP from ADP in the presence of a proton gradient across the membrane which is generated by electron transport complexes of the respiratory chain. ATP synthase complex consist of a soluble F(1) head domain - the catalytic core - and a membrane F(1) domain - the membrane proton channel. These two domains are linked by a central stalk rotating inside the F(1) region and a stationary peripheral stalk. During catalysis, ATP synthesis in the catalytic domain of F(1) is coupled via a rotary mechanism of the central stalk subunits to proton translocation. In vivo, can only synthesize ATP although its ATP hydrolase activity can be activated artificially in vitro. Part of the complex F(0) domain. Part of the complex F(0) domain and the peripheric stalk, which acts as a stator to hold the catalytic alpha(3)beta(3) subcomplex and subunit a/ATP6 static relative to the rotary elements.</text>
</comment>
<keyword evidence="5 9" id="KW-0999">Mitochondrion inner membrane</keyword>
<accession>A0A821TTW4</accession>
<evidence type="ECO:0000256" key="2">
    <source>
        <dbReference type="ARBA" id="ARBA00022448"/>
    </source>
</evidence>
<dbReference type="GO" id="GO:0045259">
    <property type="term" value="C:proton-transporting ATP synthase complex"/>
    <property type="evidence" value="ECO:0007669"/>
    <property type="project" value="UniProtKB-KW"/>
</dbReference>
<evidence type="ECO:0000256" key="4">
    <source>
        <dbReference type="ARBA" id="ARBA00022781"/>
    </source>
</evidence>
<dbReference type="InterPro" id="IPR008688">
    <property type="entry name" value="ATP_synth_Bsub_B/MI25"/>
</dbReference>
<comment type="subunit">
    <text evidence="9">F-type ATPases have 2 components, CF(1) - the catalytic core - and CF(0) - the membrane proton channel. CF(1) and CF(0) have multiple subunits.</text>
</comment>
<evidence type="ECO:0000256" key="5">
    <source>
        <dbReference type="ARBA" id="ARBA00022792"/>
    </source>
</evidence>
<dbReference type="GO" id="GO:0005743">
    <property type="term" value="C:mitochondrial inner membrane"/>
    <property type="evidence" value="ECO:0007669"/>
    <property type="project" value="UniProtKB-SubCell"/>
</dbReference>
<dbReference type="EMBL" id="CAJOBZ010000027">
    <property type="protein sequence ID" value="CAF4881100.1"/>
    <property type="molecule type" value="Genomic_DNA"/>
</dbReference>
<dbReference type="OrthoDB" id="67388at2759"/>
<keyword evidence="11" id="KW-1185">Reference proteome</keyword>
<dbReference type="SUPFAM" id="SSF161060">
    <property type="entry name" value="ATP synthase B chain-like"/>
    <property type="match status" value="1"/>
</dbReference>
<keyword evidence="3 9" id="KW-0138">CF(0)</keyword>
<evidence type="ECO:0000256" key="3">
    <source>
        <dbReference type="ARBA" id="ARBA00022547"/>
    </source>
</evidence>
<comment type="caution">
    <text evidence="10">The sequence shown here is derived from an EMBL/GenBank/DDBJ whole genome shotgun (WGS) entry which is preliminary data.</text>
</comment>
<dbReference type="Pfam" id="PF05405">
    <property type="entry name" value="Mt_ATP-synt_B"/>
    <property type="match status" value="1"/>
</dbReference>
<name>A0A821TTW4_9NEOP</name>
<dbReference type="InterPro" id="IPR013837">
    <property type="entry name" value="ATP_synth_F0_suB"/>
</dbReference>
<dbReference type="Gene3D" id="1.20.5.2210">
    <property type="match status" value="1"/>
</dbReference>
<keyword evidence="8 9" id="KW-0472">Membrane</keyword>
<comment type="similarity">
    <text evidence="1 9">Belongs to the eukaryotic ATPase B chain family.</text>
</comment>
<keyword evidence="2 9" id="KW-0813">Transport</keyword>
<organism evidence="10 11">
    <name type="scientific">Pieris macdunnoughi</name>
    <dbReference type="NCBI Taxonomy" id="345717"/>
    <lineage>
        <taxon>Eukaryota</taxon>
        <taxon>Metazoa</taxon>
        <taxon>Ecdysozoa</taxon>
        <taxon>Arthropoda</taxon>
        <taxon>Hexapoda</taxon>
        <taxon>Insecta</taxon>
        <taxon>Pterygota</taxon>
        <taxon>Neoptera</taxon>
        <taxon>Endopterygota</taxon>
        <taxon>Lepidoptera</taxon>
        <taxon>Glossata</taxon>
        <taxon>Ditrysia</taxon>
        <taxon>Papilionoidea</taxon>
        <taxon>Pieridae</taxon>
        <taxon>Pierinae</taxon>
        <taxon>Pieris</taxon>
    </lineage>
</organism>
<sequence length="244" mass="27947">MLSRVALRSVVARQSAPTALVARTSSTDACGVRDEKNFPRPVRGEPGKVRLGFIPEEWFQFFHSKTGVTGPYTFGAGLVTYLFSKEIYVMEHEYYTGLSIFVMVYYATTKFGPKVASWLDKEVDQIETDLNQGRVDTLKSLEEGIATEKDAQWRAQGQELLIQAKKENVLLQLEAVYRERLMNTYQEVKKRLDFQLEKAALERRFEQKHLVDWVITNVSKAITPDQEKQNLDRCIADLAAMARK</sequence>
<dbReference type="PANTHER" id="PTHR12733:SF3">
    <property type="entry name" value="ATP SYNTHASE F(0) COMPLEX SUBUNIT B1, MITOCHONDRIAL"/>
    <property type="match status" value="1"/>
</dbReference>
<reference evidence="10" key="1">
    <citation type="submission" date="2021-02" db="EMBL/GenBank/DDBJ databases">
        <authorList>
            <person name="Steward A R."/>
        </authorList>
    </citation>
    <scope>NUCLEOTIDE SEQUENCE</scope>
</reference>
<evidence type="ECO:0000256" key="1">
    <source>
        <dbReference type="ARBA" id="ARBA00007479"/>
    </source>
</evidence>
<evidence type="ECO:0000256" key="8">
    <source>
        <dbReference type="ARBA" id="ARBA00023136"/>
    </source>
</evidence>
<keyword evidence="6 9" id="KW-0406">Ion transport</keyword>
<proteinExistence type="inferred from homology"/>
<evidence type="ECO:0000256" key="6">
    <source>
        <dbReference type="ARBA" id="ARBA00023065"/>
    </source>
</evidence>
<dbReference type="Proteomes" id="UP000663880">
    <property type="component" value="Unassembled WGS sequence"/>
</dbReference>